<evidence type="ECO:0000313" key="3">
    <source>
        <dbReference type="Proteomes" id="UP000663864"/>
    </source>
</evidence>
<reference evidence="2" key="1">
    <citation type="submission" date="2021-02" db="EMBL/GenBank/DDBJ databases">
        <authorList>
            <person name="Nowell W R."/>
        </authorList>
    </citation>
    <scope>NUCLEOTIDE SEQUENCE</scope>
</reference>
<accession>A0A814UDH2</accession>
<gene>
    <name evidence="2" type="ORF">ZHD862_LOCUS21199</name>
</gene>
<protein>
    <submittedName>
        <fullName evidence="2">Uncharacterized protein</fullName>
    </submittedName>
</protein>
<dbReference type="Proteomes" id="UP000663864">
    <property type="component" value="Unassembled WGS sequence"/>
</dbReference>
<dbReference type="EMBL" id="CAJNOT010001248">
    <property type="protein sequence ID" value="CAF1170751.1"/>
    <property type="molecule type" value="Genomic_DNA"/>
</dbReference>
<proteinExistence type="predicted"/>
<organism evidence="2 3">
    <name type="scientific">Rotaria sordida</name>
    <dbReference type="NCBI Taxonomy" id="392033"/>
    <lineage>
        <taxon>Eukaryota</taxon>
        <taxon>Metazoa</taxon>
        <taxon>Spiralia</taxon>
        <taxon>Gnathifera</taxon>
        <taxon>Rotifera</taxon>
        <taxon>Eurotatoria</taxon>
        <taxon>Bdelloidea</taxon>
        <taxon>Philodinida</taxon>
        <taxon>Philodinidae</taxon>
        <taxon>Rotaria</taxon>
    </lineage>
</organism>
<dbReference type="AlphaFoldDB" id="A0A814UDH2"/>
<evidence type="ECO:0000256" key="1">
    <source>
        <dbReference type="SAM" id="MobiDB-lite"/>
    </source>
</evidence>
<name>A0A814UDH2_9BILA</name>
<sequence length="242" mass="28021">MLLNTRRSPTRVDICDFNRLHLRDHNANINTRNYLSSKSPSSPMPYRDFRLVVTNRIPSNIVILSRTSSLSATPTNSSKLKRRKSEHNKTQKQPGFDVYRSLARSVSRCSISSERDLSNDDMNHLANPFTIDRISLSPSTGYFHPNNLSKTPKYYIYSNEKRRSFSRAKTYDELSSSSRFEYMQRISPETFHRTTPTNPYYEEEDDDETLTTATTITPNILPCTPTTRTRKQIHVYVPHVSC</sequence>
<evidence type="ECO:0000313" key="2">
    <source>
        <dbReference type="EMBL" id="CAF1170751.1"/>
    </source>
</evidence>
<feature type="region of interest" description="Disordered" evidence="1">
    <location>
        <begin position="71"/>
        <end position="95"/>
    </location>
</feature>
<comment type="caution">
    <text evidence="2">The sequence shown here is derived from an EMBL/GenBank/DDBJ whole genome shotgun (WGS) entry which is preliminary data.</text>
</comment>